<proteinExistence type="inferred from homology"/>
<evidence type="ECO:0000256" key="3">
    <source>
        <dbReference type="ARBA" id="ARBA00023125"/>
    </source>
</evidence>
<dbReference type="AlphaFoldDB" id="A0A5C5ZX52"/>
<evidence type="ECO:0000256" key="1">
    <source>
        <dbReference type="ARBA" id="ARBA00011046"/>
    </source>
</evidence>
<dbReference type="GO" id="GO:0045892">
    <property type="term" value="P:negative regulation of DNA-templated transcription"/>
    <property type="evidence" value="ECO:0007669"/>
    <property type="project" value="InterPro"/>
</dbReference>
<comment type="similarity">
    <text evidence="1">Belongs to the BlaI transcriptional regulatory family.</text>
</comment>
<dbReference type="InterPro" id="IPR036388">
    <property type="entry name" value="WH-like_DNA-bd_sf"/>
</dbReference>
<dbReference type="InterPro" id="IPR036390">
    <property type="entry name" value="WH_DNA-bd_sf"/>
</dbReference>
<comment type="caution">
    <text evidence="5">The sequence shown here is derived from an EMBL/GenBank/DDBJ whole genome shotgun (WGS) entry which is preliminary data.</text>
</comment>
<accession>A0A5C5ZX52</accession>
<dbReference type="Gene3D" id="1.10.10.10">
    <property type="entry name" value="Winged helix-like DNA-binding domain superfamily/Winged helix DNA-binding domain"/>
    <property type="match status" value="1"/>
</dbReference>
<protein>
    <submittedName>
        <fullName evidence="5">Penicillinase repressor</fullName>
    </submittedName>
</protein>
<dbReference type="InterPro" id="IPR005650">
    <property type="entry name" value="BlaI_family"/>
</dbReference>
<sequence>MQSKRGVTVKLSGRQLAVMRVLWQQREATVAEVQQALETDPPLAYSTVATVLSRMERKGLITHRVEDRQYYYRAVVSEVGANQSVVGDLVDRVFGGSPAELVNQLLASDQVDADELERIKQLVNEHAKRTKRKS</sequence>
<keyword evidence="3" id="KW-0238">DNA-binding</keyword>
<dbReference type="Gene3D" id="1.10.4040.10">
    <property type="entry name" value="Penicillinase repressor domain"/>
    <property type="match status" value="1"/>
</dbReference>
<dbReference type="Pfam" id="PF03965">
    <property type="entry name" value="Penicillinase_R"/>
    <property type="match status" value="1"/>
</dbReference>
<dbReference type="OrthoDB" id="276583at2"/>
<organism evidence="5 6">
    <name type="scientific">Neorhodopirellula pilleata</name>
    <dbReference type="NCBI Taxonomy" id="2714738"/>
    <lineage>
        <taxon>Bacteria</taxon>
        <taxon>Pseudomonadati</taxon>
        <taxon>Planctomycetota</taxon>
        <taxon>Planctomycetia</taxon>
        <taxon>Pirellulales</taxon>
        <taxon>Pirellulaceae</taxon>
        <taxon>Neorhodopirellula</taxon>
    </lineage>
</organism>
<reference evidence="5 6" key="1">
    <citation type="submission" date="2019-02" db="EMBL/GenBank/DDBJ databases">
        <title>Deep-cultivation of Planctomycetes and their phenomic and genomic characterization uncovers novel biology.</title>
        <authorList>
            <person name="Wiegand S."/>
            <person name="Jogler M."/>
            <person name="Boedeker C."/>
            <person name="Pinto D."/>
            <person name="Vollmers J."/>
            <person name="Rivas-Marin E."/>
            <person name="Kohn T."/>
            <person name="Peeters S.H."/>
            <person name="Heuer A."/>
            <person name="Rast P."/>
            <person name="Oberbeckmann S."/>
            <person name="Bunk B."/>
            <person name="Jeske O."/>
            <person name="Meyerdierks A."/>
            <person name="Storesund J.E."/>
            <person name="Kallscheuer N."/>
            <person name="Luecker S."/>
            <person name="Lage O.M."/>
            <person name="Pohl T."/>
            <person name="Merkel B.J."/>
            <person name="Hornburger P."/>
            <person name="Mueller R.-W."/>
            <person name="Bruemmer F."/>
            <person name="Labrenz M."/>
            <person name="Spormann A.M."/>
            <person name="Op Den Camp H."/>
            <person name="Overmann J."/>
            <person name="Amann R."/>
            <person name="Jetten M.S.M."/>
            <person name="Mascher T."/>
            <person name="Medema M.H."/>
            <person name="Devos D.P."/>
            <person name="Kaster A.-K."/>
            <person name="Ovreas L."/>
            <person name="Rohde M."/>
            <person name="Galperin M.Y."/>
            <person name="Jogler C."/>
        </authorList>
    </citation>
    <scope>NUCLEOTIDE SEQUENCE [LARGE SCALE GENOMIC DNA]</scope>
    <source>
        <strain evidence="5 6">Pla100</strain>
    </source>
</reference>
<dbReference type="PIRSF" id="PIRSF019455">
    <property type="entry name" value="CopR_AtkY"/>
    <property type="match status" value="1"/>
</dbReference>
<gene>
    <name evidence="5" type="primary">blaI_3</name>
    <name evidence="5" type="ORF">Pla100_51570</name>
</gene>
<dbReference type="Proteomes" id="UP000316213">
    <property type="component" value="Unassembled WGS sequence"/>
</dbReference>
<dbReference type="GO" id="GO:0003677">
    <property type="term" value="F:DNA binding"/>
    <property type="evidence" value="ECO:0007669"/>
    <property type="project" value="UniProtKB-KW"/>
</dbReference>
<keyword evidence="6" id="KW-1185">Reference proteome</keyword>
<dbReference type="SUPFAM" id="SSF46785">
    <property type="entry name" value="Winged helix' DNA-binding domain"/>
    <property type="match status" value="1"/>
</dbReference>
<dbReference type="EMBL" id="SJPM01000014">
    <property type="protein sequence ID" value="TWT91715.1"/>
    <property type="molecule type" value="Genomic_DNA"/>
</dbReference>
<keyword evidence="2" id="KW-0805">Transcription regulation</keyword>
<dbReference type="RefSeq" id="WP_146581163.1">
    <property type="nucleotide sequence ID" value="NZ_SJPM01000014.1"/>
</dbReference>
<evidence type="ECO:0000256" key="4">
    <source>
        <dbReference type="ARBA" id="ARBA00023163"/>
    </source>
</evidence>
<name>A0A5C5ZX52_9BACT</name>
<evidence type="ECO:0000313" key="5">
    <source>
        <dbReference type="EMBL" id="TWT91715.1"/>
    </source>
</evidence>
<evidence type="ECO:0000313" key="6">
    <source>
        <dbReference type="Proteomes" id="UP000316213"/>
    </source>
</evidence>
<evidence type="ECO:0000256" key="2">
    <source>
        <dbReference type="ARBA" id="ARBA00023015"/>
    </source>
</evidence>
<keyword evidence="4" id="KW-0804">Transcription</keyword>